<dbReference type="SUPFAM" id="SSF101936">
    <property type="entry name" value="DNA-binding pseudobarrel domain"/>
    <property type="match status" value="1"/>
</dbReference>
<sequence>MALVSIEAGDQESVAGQVTITSEYSIEDIIMDQQLAIGDADPAYVSCMFCTARCFKLHGSHGGCAGASSSSPARDQIALQAGAKLKDRNSSRKPRAPFFVKTVKITTVRRKNCELHLPAFFFKDYGDRFQKFVLLQGPNGQVWPVNLCVSCGSTTGRPTVRFSRGWKEFANDHRLELGDKLIFTLASFSRFSVQVFDPLGKTKPISSNAVSGWSFRREDSQNDDLAVSGQKRSIFVNWQNKVVRESSLGLGSSDRSKKEKVSGSGQASRVAMLYRHLQGENKTLEKRNALVAKFQAHKRAQSVPLSLLDQKWSNGSDSASSSDEFLNLNDEQADDATNLLEWEPLETASPSQLWPLALKSNNPSKALVTTQQLSCGGDSGTQSVNILSITSSPSSPPRDDLEDHEQGHSSASSTDQEEDEVDPFQVFWKHNKESATSEAPIWPTEEIRHNAAFCMPLSGAQVLNVRPISTLEAPKEIEAAPSPTLFSILHCLEPLSREAVSSRNGQDSCESLQSAKYSDQGIAARMHMENRGPRTAGCSDNLSMYNSSVTDVSLANEGDYPWHKELALPCKRSGKVNLKPRAETNRAEIRAASSVLTERDPNRPKALTPIPSICTISTPKFEYKPALPCRKEVGIAEYLEQKCVARKSRPQVRKVNSDCGVGNVALSQPGKAVSSKENMNPYVDASSKFQLDSSSKKRSQMSSEVKSASREDKARKLGGIFNLLERAPTPQLKIGSENRCDLVELDGIASDDDE</sequence>
<dbReference type="Proteomes" id="UP000822688">
    <property type="component" value="Chromosome 5"/>
</dbReference>
<dbReference type="AlphaFoldDB" id="A0A8T0HYG9"/>
<evidence type="ECO:0000256" key="4">
    <source>
        <dbReference type="ARBA" id="ARBA00023242"/>
    </source>
</evidence>
<dbReference type="SMART" id="SM01019">
    <property type="entry name" value="B3"/>
    <property type="match status" value="1"/>
</dbReference>
<dbReference type="PANTHER" id="PTHR31391:SF157">
    <property type="entry name" value="B3 DOMAIN-CONTAINING PROTEIN REM16"/>
    <property type="match status" value="1"/>
</dbReference>
<evidence type="ECO:0000313" key="7">
    <source>
        <dbReference type="EMBL" id="KAG0575739.1"/>
    </source>
</evidence>
<feature type="region of interest" description="Disordered" evidence="5">
    <location>
        <begin position="373"/>
        <end position="421"/>
    </location>
</feature>
<proteinExistence type="predicted"/>
<evidence type="ECO:0000256" key="5">
    <source>
        <dbReference type="SAM" id="MobiDB-lite"/>
    </source>
</evidence>
<protein>
    <recommendedName>
        <fullName evidence="6">TF-B3 domain-containing protein</fullName>
    </recommendedName>
</protein>
<dbReference type="PROSITE" id="PS50863">
    <property type="entry name" value="B3"/>
    <property type="match status" value="1"/>
</dbReference>
<dbReference type="EMBL" id="CM026425">
    <property type="protein sequence ID" value="KAG0575739.1"/>
    <property type="molecule type" value="Genomic_DNA"/>
</dbReference>
<evidence type="ECO:0000256" key="3">
    <source>
        <dbReference type="ARBA" id="ARBA00023163"/>
    </source>
</evidence>
<evidence type="ECO:0000259" key="6">
    <source>
        <dbReference type="PROSITE" id="PS50863"/>
    </source>
</evidence>
<evidence type="ECO:0000313" key="8">
    <source>
        <dbReference type="Proteomes" id="UP000822688"/>
    </source>
</evidence>
<accession>A0A8T0HYG9</accession>
<keyword evidence="3" id="KW-0804">Transcription</keyword>
<keyword evidence="4" id="KW-0539">Nucleus</keyword>
<dbReference type="PANTHER" id="PTHR31391">
    <property type="entry name" value="B3 DOMAIN-CONTAINING PROTEIN OS11G0197600-RELATED"/>
    <property type="match status" value="1"/>
</dbReference>
<feature type="compositionally biased region" description="Polar residues" evidence="5">
    <location>
        <begin position="373"/>
        <end position="390"/>
    </location>
</feature>
<organism evidence="7 8">
    <name type="scientific">Ceratodon purpureus</name>
    <name type="common">Fire moss</name>
    <name type="synonym">Dicranum purpureum</name>
    <dbReference type="NCBI Taxonomy" id="3225"/>
    <lineage>
        <taxon>Eukaryota</taxon>
        <taxon>Viridiplantae</taxon>
        <taxon>Streptophyta</taxon>
        <taxon>Embryophyta</taxon>
        <taxon>Bryophyta</taxon>
        <taxon>Bryophytina</taxon>
        <taxon>Bryopsida</taxon>
        <taxon>Dicranidae</taxon>
        <taxon>Pseudoditrichales</taxon>
        <taxon>Ditrichaceae</taxon>
        <taxon>Ceratodon</taxon>
    </lineage>
</organism>
<dbReference type="GO" id="GO:0003677">
    <property type="term" value="F:DNA binding"/>
    <property type="evidence" value="ECO:0007669"/>
    <property type="project" value="UniProtKB-KW"/>
</dbReference>
<evidence type="ECO:0000256" key="2">
    <source>
        <dbReference type="ARBA" id="ARBA00023125"/>
    </source>
</evidence>
<dbReference type="Pfam" id="PF02362">
    <property type="entry name" value="B3"/>
    <property type="match status" value="1"/>
</dbReference>
<evidence type="ECO:0000256" key="1">
    <source>
        <dbReference type="ARBA" id="ARBA00023015"/>
    </source>
</evidence>
<feature type="region of interest" description="Disordered" evidence="5">
    <location>
        <begin position="687"/>
        <end position="712"/>
    </location>
</feature>
<keyword evidence="2" id="KW-0238">DNA-binding</keyword>
<dbReference type="Gene3D" id="2.40.330.10">
    <property type="entry name" value="DNA-binding pseudobarrel domain"/>
    <property type="match status" value="1"/>
</dbReference>
<feature type="domain" description="TF-B3" evidence="6">
    <location>
        <begin position="100"/>
        <end position="199"/>
    </location>
</feature>
<reference evidence="7" key="1">
    <citation type="submission" date="2020-06" db="EMBL/GenBank/DDBJ databases">
        <title>WGS assembly of Ceratodon purpureus strain R40.</title>
        <authorList>
            <person name="Carey S.B."/>
            <person name="Jenkins J."/>
            <person name="Shu S."/>
            <person name="Lovell J.T."/>
            <person name="Sreedasyam A."/>
            <person name="Maumus F."/>
            <person name="Tiley G.P."/>
            <person name="Fernandez-Pozo N."/>
            <person name="Barry K."/>
            <person name="Chen C."/>
            <person name="Wang M."/>
            <person name="Lipzen A."/>
            <person name="Daum C."/>
            <person name="Saski C.A."/>
            <person name="Payton A.C."/>
            <person name="Mcbreen J.C."/>
            <person name="Conrad R.E."/>
            <person name="Kollar L.M."/>
            <person name="Olsson S."/>
            <person name="Huttunen S."/>
            <person name="Landis J.B."/>
            <person name="Wickett N.J."/>
            <person name="Johnson M.G."/>
            <person name="Rensing S.A."/>
            <person name="Grimwood J."/>
            <person name="Schmutz J."/>
            <person name="Mcdaniel S.F."/>
        </authorList>
    </citation>
    <scope>NUCLEOTIDE SEQUENCE</scope>
    <source>
        <strain evidence="7">R40</strain>
    </source>
</reference>
<dbReference type="InterPro" id="IPR015300">
    <property type="entry name" value="DNA-bd_pseudobarrel_sf"/>
</dbReference>
<feature type="compositionally biased region" description="Basic and acidic residues" evidence="5">
    <location>
        <begin position="397"/>
        <end position="407"/>
    </location>
</feature>
<dbReference type="CDD" id="cd10017">
    <property type="entry name" value="B3_DNA"/>
    <property type="match status" value="1"/>
</dbReference>
<keyword evidence="8" id="KW-1185">Reference proteome</keyword>
<comment type="caution">
    <text evidence="7">The sequence shown here is derived from an EMBL/GenBank/DDBJ whole genome shotgun (WGS) entry which is preliminary data.</text>
</comment>
<keyword evidence="1" id="KW-0805">Transcription regulation</keyword>
<gene>
    <name evidence="7" type="ORF">KC19_5G026900</name>
</gene>
<dbReference type="InterPro" id="IPR044837">
    <property type="entry name" value="REM16-like"/>
</dbReference>
<name>A0A8T0HYG9_CERPU</name>
<dbReference type="InterPro" id="IPR003340">
    <property type="entry name" value="B3_DNA-bd"/>
</dbReference>